<organism evidence="7 8">
    <name type="scientific">Candidatus Uhrbacteria bacterium CG22_combo_CG10-13_8_21_14_all_47_17</name>
    <dbReference type="NCBI Taxonomy" id="1975041"/>
    <lineage>
        <taxon>Bacteria</taxon>
        <taxon>Candidatus Uhriibacteriota</taxon>
    </lineage>
</organism>
<evidence type="ECO:0000256" key="1">
    <source>
        <dbReference type="ARBA" id="ARBA00006890"/>
    </source>
</evidence>
<comment type="caution">
    <text evidence="7">The sequence shown here is derived from an EMBL/GenBank/DDBJ whole genome shotgun (WGS) entry which is preliminary data.</text>
</comment>
<feature type="domain" description="Nucleotidyl transferase" evidence="6">
    <location>
        <begin position="8"/>
        <end position="268"/>
    </location>
</feature>
<dbReference type="InterPro" id="IPR005771">
    <property type="entry name" value="GalU_uridylyltTrfase_bac/arc"/>
</dbReference>
<dbReference type="GO" id="GO:0003983">
    <property type="term" value="F:UTP:glucose-1-phosphate uridylyltransferase activity"/>
    <property type="evidence" value="ECO:0007669"/>
    <property type="project" value="UniProtKB-EC"/>
</dbReference>
<keyword evidence="3 7" id="KW-0808">Transferase</keyword>
<evidence type="ECO:0000313" key="7">
    <source>
        <dbReference type="EMBL" id="PIP60476.1"/>
    </source>
</evidence>
<dbReference type="Gene3D" id="3.90.550.10">
    <property type="entry name" value="Spore Coat Polysaccharide Biosynthesis Protein SpsA, Chain A"/>
    <property type="match status" value="1"/>
</dbReference>
<dbReference type="Proteomes" id="UP000231581">
    <property type="component" value="Unassembled WGS sequence"/>
</dbReference>
<evidence type="ECO:0000256" key="4">
    <source>
        <dbReference type="ARBA" id="ARBA00022695"/>
    </source>
</evidence>
<keyword evidence="4 7" id="KW-0548">Nucleotidyltransferase</keyword>
<dbReference type="InterPro" id="IPR029044">
    <property type="entry name" value="Nucleotide-diphossugar_trans"/>
</dbReference>
<dbReference type="Pfam" id="PF00483">
    <property type="entry name" value="NTP_transferase"/>
    <property type="match status" value="1"/>
</dbReference>
<dbReference type="PANTHER" id="PTHR43197">
    <property type="entry name" value="UTP--GLUCOSE-1-PHOSPHATE URIDYLYLTRANSFERASE"/>
    <property type="match status" value="1"/>
</dbReference>
<reference evidence="7 8" key="1">
    <citation type="submission" date="2017-09" db="EMBL/GenBank/DDBJ databases">
        <title>Depth-based differentiation of microbial function through sediment-hosted aquifers and enrichment of novel symbionts in the deep terrestrial subsurface.</title>
        <authorList>
            <person name="Probst A.J."/>
            <person name="Ladd B."/>
            <person name="Jarett J.K."/>
            <person name="Geller-Mcgrath D.E."/>
            <person name="Sieber C.M."/>
            <person name="Emerson J.B."/>
            <person name="Anantharaman K."/>
            <person name="Thomas B.C."/>
            <person name="Malmstrom R."/>
            <person name="Stieglmeier M."/>
            <person name="Klingl A."/>
            <person name="Woyke T."/>
            <person name="Ryan C.M."/>
            <person name="Banfield J.F."/>
        </authorList>
    </citation>
    <scope>NUCLEOTIDE SEQUENCE [LARGE SCALE GENOMIC DNA]</scope>
    <source>
        <strain evidence="7">CG22_combo_CG10-13_8_21_14_all_47_17</strain>
    </source>
</reference>
<dbReference type="PANTHER" id="PTHR43197:SF1">
    <property type="entry name" value="UTP--GLUCOSE-1-PHOSPHATE URIDYLYLTRANSFERASE"/>
    <property type="match status" value="1"/>
</dbReference>
<accession>A0A2H0BS20</accession>
<dbReference type="EMBL" id="PCSZ01000062">
    <property type="protein sequence ID" value="PIP60476.1"/>
    <property type="molecule type" value="Genomic_DNA"/>
</dbReference>
<proteinExistence type="inferred from homology"/>
<sequence>METKVRKVIIPVAGYGTRFLPVTKAMPKEMLPIIDKPVIQYIVEEAVASGITDVILVTSQTKRPVEDHFDDNPELESWLKKSGKKRALEDIKSISKLANFIYIRQKGPYGNAIPVLNAAHLIGDEPFAVLFGDDVFSCKTPRLRQMLDVYEHYGDPVIAALKTNAEGTKKYGIIDPGARVQKGVYEVKNVIEKPGPKKAPSRLAAIGGYVLTPDIFPHMKKLKPGHSGEYVLLDAISSLMKKRPLYAREIDGKYFDTGSKLGWLEANVAEALWREDLGKEARAMLKSMR</sequence>
<evidence type="ECO:0000313" key="8">
    <source>
        <dbReference type="Proteomes" id="UP000231581"/>
    </source>
</evidence>
<comment type="similarity">
    <text evidence="1">Belongs to the UDPGP type 2 family.</text>
</comment>
<dbReference type="GO" id="GO:0006011">
    <property type="term" value="P:UDP-alpha-D-glucose metabolic process"/>
    <property type="evidence" value="ECO:0007669"/>
    <property type="project" value="InterPro"/>
</dbReference>
<evidence type="ECO:0000259" key="6">
    <source>
        <dbReference type="Pfam" id="PF00483"/>
    </source>
</evidence>
<evidence type="ECO:0000256" key="5">
    <source>
        <dbReference type="ARBA" id="ARBA00048128"/>
    </source>
</evidence>
<evidence type="ECO:0000256" key="2">
    <source>
        <dbReference type="ARBA" id="ARBA00012415"/>
    </source>
</evidence>
<comment type="catalytic activity">
    <reaction evidence="5">
        <text>alpha-D-glucose 1-phosphate + UTP + H(+) = UDP-alpha-D-glucose + diphosphate</text>
        <dbReference type="Rhea" id="RHEA:19889"/>
        <dbReference type="ChEBI" id="CHEBI:15378"/>
        <dbReference type="ChEBI" id="CHEBI:33019"/>
        <dbReference type="ChEBI" id="CHEBI:46398"/>
        <dbReference type="ChEBI" id="CHEBI:58601"/>
        <dbReference type="ChEBI" id="CHEBI:58885"/>
        <dbReference type="EC" id="2.7.7.9"/>
    </reaction>
</comment>
<dbReference type="InterPro" id="IPR005835">
    <property type="entry name" value="NTP_transferase_dom"/>
</dbReference>
<protein>
    <recommendedName>
        <fullName evidence="2">UTP--glucose-1-phosphate uridylyltransferase</fullName>
        <ecNumber evidence="2">2.7.7.9</ecNumber>
    </recommendedName>
</protein>
<dbReference type="AlphaFoldDB" id="A0A2H0BS20"/>
<dbReference type="SUPFAM" id="SSF53448">
    <property type="entry name" value="Nucleotide-diphospho-sugar transferases"/>
    <property type="match status" value="1"/>
</dbReference>
<dbReference type="CDD" id="cd02541">
    <property type="entry name" value="UGPase_prokaryotic"/>
    <property type="match status" value="1"/>
</dbReference>
<dbReference type="EC" id="2.7.7.9" evidence="2"/>
<evidence type="ECO:0000256" key="3">
    <source>
        <dbReference type="ARBA" id="ARBA00022679"/>
    </source>
</evidence>
<gene>
    <name evidence="7" type="ORF">COX00_03135</name>
</gene>
<name>A0A2H0BS20_9BACT</name>